<dbReference type="Pfam" id="PF14111">
    <property type="entry name" value="DUF4283"/>
    <property type="match status" value="1"/>
</dbReference>
<comment type="caution">
    <text evidence="2">The sequence shown here is derived from an EMBL/GenBank/DDBJ whole genome shotgun (WGS) entry which is preliminary data.</text>
</comment>
<reference evidence="2 3" key="1">
    <citation type="journal article" date="2019" name="Genome Biol. Evol.">
        <title>Insights into the evolution of the New World diploid cottons (Gossypium, subgenus Houzingenia) based on genome sequencing.</title>
        <authorList>
            <person name="Grover C.E."/>
            <person name="Arick M.A. 2nd"/>
            <person name="Thrash A."/>
            <person name="Conover J.L."/>
            <person name="Sanders W.S."/>
            <person name="Peterson D.G."/>
            <person name="Frelichowski J.E."/>
            <person name="Scheffler J.A."/>
            <person name="Scheffler B.E."/>
            <person name="Wendel J.F."/>
        </authorList>
    </citation>
    <scope>NUCLEOTIDE SEQUENCE [LARGE SCALE GENOMIC DNA]</scope>
    <source>
        <strain evidence="2">0</strain>
        <tissue evidence="2">Leaf</tissue>
    </source>
</reference>
<sequence>LVWWLSTWKEKLYPLCAEGALGNGGFLDRVGGPRIVWDPGGRVLSWFDWDEANTHGYEAWVVGKIMAKEKINSEAMYRVLKSLWFTKEEVSFVTLNGGVILVKFDNIEDRTRILNLMPWLFDQCLFVAIDVGKAIGEVMAIDWRDRDGGWMDFIRLRVKIDMSRPLRRVVHLVGREETETICTIKYEIKVGTRDENDIMTQKRKGDGCLPVNSEGHSGGLAMLWKEDVDVGGLDVGGDFNAIIDDAKKEGGRRKPRANMDEFRDVLEELALVDIKIDRGWFTWVNNHHDVVVMDTMGRKHREDLKDLRLFFKFDGYWAKEKEVKDIIKRAWSRDDINTIEKIEKMHKELGPWQHYRYRKMTNNIRRLAVRIDKLIDGPYEESKADRLKFVRLKLGHFYAKEESYWFMDEEILEAFNQMDPCKASGIDGLSSIFFKENW</sequence>
<dbReference type="Proteomes" id="UP000593560">
    <property type="component" value="Unassembled WGS sequence"/>
</dbReference>
<accession>A0A7J9GZS7</accession>
<dbReference type="OrthoDB" id="10478383at2759"/>
<evidence type="ECO:0000259" key="1">
    <source>
        <dbReference type="Pfam" id="PF14111"/>
    </source>
</evidence>
<feature type="non-terminal residue" evidence="2">
    <location>
        <position position="1"/>
    </location>
</feature>
<dbReference type="PANTHER" id="PTHR31286:SF178">
    <property type="entry name" value="DUF4283 DOMAIN-CONTAINING PROTEIN"/>
    <property type="match status" value="1"/>
</dbReference>
<gene>
    <name evidence="2" type="ORF">Gohar_013359</name>
</gene>
<dbReference type="PANTHER" id="PTHR31286">
    <property type="entry name" value="GLYCINE-RICH CELL WALL STRUCTURAL PROTEIN 1.8-LIKE"/>
    <property type="match status" value="1"/>
</dbReference>
<organism evidence="2 3">
    <name type="scientific">Gossypium harknessii</name>
    <dbReference type="NCBI Taxonomy" id="34285"/>
    <lineage>
        <taxon>Eukaryota</taxon>
        <taxon>Viridiplantae</taxon>
        <taxon>Streptophyta</taxon>
        <taxon>Embryophyta</taxon>
        <taxon>Tracheophyta</taxon>
        <taxon>Spermatophyta</taxon>
        <taxon>Magnoliopsida</taxon>
        <taxon>eudicotyledons</taxon>
        <taxon>Gunneridae</taxon>
        <taxon>Pentapetalae</taxon>
        <taxon>rosids</taxon>
        <taxon>malvids</taxon>
        <taxon>Malvales</taxon>
        <taxon>Malvaceae</taxon>
        <taxon>Malvoideae</taxon>
        <taxon>Gossypium</taxon>
    </lineage>
</organism>
<feature type="non-terminal residue" evidence="2">
    <location>
        <position position="438"/>
    </location>
</feature>
<name>A0A7J9GZS7_9ROSI</name>
<dbReference type="AlphaFoldDB" id="A0A7J9GZS7"/>
<dbReference type="EMBL" id="JABFAD010000007">
    <property type="protein sequence ID" value="MBA0803111.1"/>
    <property type="molecule type" value="Genomic_DNA"/>
</dbReference>
<evidence type="ECO:0000313" key="2">
    <source>
        <dbReference type="EMBL" id="MBA0803111.1"/>
    </source>
</evidence>
<dbReference type="InterPro" id="IPR040256">
    <property type="entry name" value="At4g02000-like"/>
</dbReference>
<feature type="domain" description="DUF4283" evidence="1">
    <location>
        <begin position="61"/>
        <end position="127"/>
    </location>
</feature>
<evidence type="ECO:0000313" key="3">
    <source>
        <dbReference type="Proteomes" id="UP000593560"/>
    </source>
</evidence>
<proteinExistence type="predicted"/>
<protein>
    <recommendedName>
        <fullName evidence="1">DUF4283 domain-containing protein</fullName>
    </recommendedName>
</protein>
<dbReference type="InterPro" id="IPR025558">
    <property type="entry name" value="DUF4283"/>
</dbReference>
<keyword evidence="3" id="KW-1185">Reference proteome</keyword>